<dbReference type="RefSeq" id="WP_201690716.1">
    <property type="nucleotide sequence ID" value="NZ_JAEQND010000008.1"/>
</dbReference>
<name>A0ABS1JQL7_9BURK</name>
<reference evidence="1 2" key="1">
    <citation type="journal article" date="2017" name="Int. J. Syst. Evol. Microbiol.">
        <title>Ramlibacter alkalitolerans sp. nov., alkali-tolerant bacterium isolated from soil of ginseng.</title>
        <authorList>
            <person name="Lee D.H."/>
            <person name="Cha C.J."/>
        </authorList>
    </citation>
    <scope>NUCLEOTIDE SEQUENCE [LARGE SCALE GENOMIC DNA]</scope>
    <source>
        <strain evidence="1 2">KACC 19305</strain>
    </source>
</reference>
<dbReference type="EMBL" id="JAEQND010000008">
    <property type="protein sequence ID" value="MBL0426532.1"/>
    <property type="molecule type" value="Genomic_DNA"/>
</dbReference>
<keyword evidence="2" id="KW-1185">Reference proteome</keyword>
<organism evidence="1 2">
    <name type="scientific">Ramlibacter alkalitolerans</name>
    <dbReference type="NCBI Taxonomy" id="2039631"/>
    <lineage>
        <taxon>Bacteria</taxon>
        <taxon>Pseudomonadati</taxon>
        <taxon>Pseudomonadota</taxon>
        <taxon>Betaproteobacteria</taxon>
        <taxon>Burkholderiales</taxon>
        <taxon>Comamonadaceae</taxon>
        <taxon>Ramlibacter</taxon>
    </lineage>
</organism>
<dbReference type="Proteomes" id="UP000622707">
    <property type="component" value="Unassembled WGS sequence"/>
</dbReference>
<accession>A0ABS1JQL7</accession>
<protein>
    <submittedName>
        <fullName evidence="1">Uncharacterized protein</fullName>
    </submittedName>
</protein>
<comment type="caution">
    <text evidence="1">The sequence shown here is derived from an EMBL/GenBank/DDBJ whole genome shotgun (WGS) entry which is preliminary data.</text>
</comment>
<sequence>MVDTVGADAWQRAHALLLAKERHLEQVKVRHAQGVATRAELAALQAETEQLREAANELFNAVFRFYEA</sequence>
<gene>
    <name evidence="1" type="ORF">JI746_15565</name>
</gene>
<evidence type="ECO:0000313" key="2">
    <source>
        <dbReference type="Proteomes" id="UP000622707"/>
    </source>
</evidence>
<proteinExistence type="predicted"/>
<evidence type="ECO:0000313" key="1">
    <source>
        <dbReference type="EMBL" id="MBL0426532.1"/>
    </source>
</evidence>